<sequence>MMLIILLSMGGILFFFGLFCRSSNKSNKNPFKENIGIPLTLNNDYMLCENLSLKDKNKRYSILFTDHLPNQYTKVELLKKGTIIKLSKAIQSKTSLSGVVESYVLGTVYSESLNKEVIFFKSWGGLYNDFSSGKRQTYWSFEKAIWQDKVDTTKYYPKRGVLL</sequence>
<dbReference type="Proteomes" id="UP000310477">
    <property type="component" value="Unassembled WGS sequence"/>
</dbReference>
<dbReference type="AlphaFoldDB" id="A0A4V5NX49"/>
<proteinExistence type="predicted"/>
<name>A0A4V5NX49_9SPHI</name>
<accession>A0A4V5NX49</accession>
<dbReference type="EMBL" id="SWBO01000011">
    <property type="protein sequence ID" value="TKB97422.1"/>
    <property type="molecule type" value="Genomic_DNA"/>
</dbReference>
<dbReference type="OrthoDB" id="708770at2"/>
<comment type="caution">
    <text evidence="1">The sequence shown here is derived from an EMBL/GenBank/DDBJ whole genome shotgun (WGS) entry which is preliminary data.</text>
</comment>
<dbReference type="RefSeq" id="WP_136878049.1">
    <property type="nucleotide sequence ID" value="NZ_SWBO01000011.1"/>
</dbReference>
<keyword evidence="2" id="KW-1185">Reference proteome</keyword>
<evidence type="ECO:0000313" key="1">
    <source>
        <dbReference type="EMBL" id="TKB97422.1"/>
    </source>
</evidence>
<evidence type="ECO:0000313" key="2">
    <source>
        <dbReference type="Proteomes" id="UP000310477"/>
    </source>
</evidence>
<reference evidence="1 2" key="1">
    <citation type="submission" date="2019-04" db="EMBL/GenBank/DDBJ databases">
        <title>Pedobacter sp. AR-2-6 sp. nov., isolated from Arctic soil.</title>
        <authorList>
            <person name="Dahal R.H."/>
            <person name="Kim D.-U."/>
        </authorList>
    </citation>
    <scope>NUCLEOTIDE SEQUENCE [LARGE SCALE GENOMIC DNA]</scope>
    <source>
        <strain evidence="1 2">AR-2-6</strain>
    </source>
</reference>
<gene>
    <name evidence="1" type="ORF">FA045_15785</name>
</gene>
<organism evidence="1 2">
    <name type="scientific">Pedobacter cryotolerans</name>
    <dbReference type="NCBI Taxonomy" id="2571270"/>
    <lineage>
        <taxon>Bacteria</taxon>
        <taxon>Pseudomonadati</taxon>
        <taxon>Bacteroidota</taxon>
        <taxon>Sphingobacteriia</taxon>
        <taxon>Sphingobacteriales</taxon>
        <taxon>Sphingobacteriaceae</taxon>
        <taxon>Pedobacter</taxon>
    </lineage>
</organism>
<protein>
    <submittedName>
        <fullName evidence="1">Uncharacterized protein</fullName>
    </submittedName>
</protein>